<comment type="caution">
    <text evidence="2">The sequence shown here is derived from an EMBL/GenBank/DDBJ whole genome shotgun (WGS) entry which is preliminary data.</text>
</comment>
<feature type="compositionally biased region" description="Low complexity" evidence="1">
    <location>
        <begin position="107"/>
        <end position="120"/>
    </location>
</feature>
<gene>
    <name evidence="2" type="ORF">PFISCL1PPCAC_12530</name>
</gene>
<feature type="region of interest" description="Disordered" evidence="1">
    <location>
        <begin position="1"/>
        <end position="120"/>
    </location>
</feature>
<name>A0AAV5VSA7_9BILA</name>
<feature type="compositionally biased region" description="Polar residues" evidence="1">
    <location>
        <begin position="69"/>
        <end position="83"/>
    </location>
</feature>
<dbReference type="EMBL" id="BTSY01000003">
    <property type="protein sequence ID" value="GMT21233.1"/>
    <property type="molecule type" value="Genomic_DNA"/>
</dbReference>
<proteinExistence type="predicted"/>
<evidence type="ECO:0000256" key="1">
    <source>
        <dbReference type="SAM" id="MobiDB-lite"/>
    </source>
</evidence>
<evidence type="ECO:0000313" key="2">
    <source>
        <dbReference type="EMBL" id="GMT21233.1"/>
    </source>
</evidence>
<organism evidence="2 3">
    <name type="scientific">Pristionchus fissidentatus</name>
    <dbReference type="NCBI Taxonomy" id="1538716"/>
    <lineage>
        <taxon>Eukaryota</taxon>
        <taxon>Metazoa</taxon>
        <taxon>Ecdysozoa</taxon>
        <taxon>Nematoda</taxon>
        <taxon>Chromadorea</taxon>
        <taxon>Rhabditida</taxon>
        <taxon>Rhabditina</taxon>
        <taxon>Diplogasteromorpha</taxon>
        <taxon>Diplogasteroidea</taxon>
        <taxon>Neodiplogasteridae</taxon>
        <taxon>Pristionchus</taxon>
    </lineage>
</organism>
<sequence>MGQYLSSALPPSSPRSALNDDDDASNGSTPKNTRMAIDPRSPTVEFDRTPVKVESTPGGGGAAGDAENLQLQQHRGLDTTPTTARERPRSLHQKMVAEKHKKMSVEQQLQQQATPTTTSD</sequence>
<dbReference type="Proteomes" id="UP001432322">
    <property type="component" value="Unassembled WGS sequence"/>
</dbReference>
<reference evidence="2" key="1">
    <citation type="submission" date="2023-10" db="EMBL/GenBank/DDBJ databases">
        <title>Genome assembly of Pristionchus species.</title>
        <authorList>
            <person name="Yoshida K."/>
            <person name="Sommer R.J."/>
        </authorList>
    </citation>
    <scope>NUCLEOTIDE SEQUENCE</scope>
    <source>
        <strain evidence="2">RS5133</strain>
    </source>
</reference>
<protein>
    <submittedName>
        <fullName evidence="2">Uncharacterized protein</fullName>
    </submittedName>
</protein>
<accession>A0AAV5VSA7</accession>
<keyword evidence="3" id="KW-1185">Reference proteome</keyword>
<dbReference type="AlphaFoldDB" id="A0AAV5VSA7"/>
<evidence type="ECO:0000313" key="3">
    <source>
        <dbReference type="Proteomes" id="UP001432322"/>
    </source>
</evidence>
<feature type="compositionally biased region" description="Low complexity" evidence="1">
    <location>
        <begin position="1"/>
        <end position="17"/>
    </location>
</feature>